<name>A0A9C7G7F2_9BACI</name>
<dbReference type="EMBL" id="CAKJTG010000004">
    <property type="protein sequence ID" value="CAG9607060.1"/>
    <property type="molecule type" value="Genomic_DNA"/>
</dbReference>
<accession>A0A9C7G7F2</accession>
<protein>
    <recommendedName>
        <fullName evidence="4">Lipoprotein</fullName>
    </recommendedName>
</protein>
<sequence>MKKIIFLSLLFVGLLLTGCSEETLKSKSEKFSIEAESLGDTVEIVKDTLKPLEKKHTLSLKDQDLIVTQIENLTEEMNDFKEEEAPLLAKVAKKIAVKELNKREKELVSIKEKAQNDKAKVADIKRILTILSTDFDMSSLRK</sequence>
<evidence type="ECO:0008006" key="4">
    <source>
        <dbReference type="Google" id="ProtNLM"/>
    </source>
</evidence>
<dbReference type="AlphaFoldDB" id="A0A9C7G7F2"/>
<evidence type="ECO:0000313" key="2">
    <source>
        <dbReference type="EMBL" id="CAG9607060.1"/>
    </source>
</evidence>
<keyword evidence="1" id="KW-0175">Coiled coil</keyword>
<dbReference type="RefSeq" id="WP_230495345.1">
    <property type="nucleotide sequence ID" value="NZ_CAKJTG010000004.1"/>
</dbReference>
<reference evidence="2" key="1">
    <citation type="submission" date="2021-10" db="EMBL/GenBank/DDBJ databases">
        <authorList>
            <person name="Criscuolo A."/>
        </authorList>
    </citation>
    <scope>NUCLEOTIDE SEQUENCE</scope>
    <source>
        <strain evidence="2">CIP111885</strain>
    </source>
</reference>
<evidence type="ECO:0000313" key="3">
    <source>
        <dbReference type="Proteomes" id="UP000789845"/>
    </source>
</evidence>
<keyword evidence="3" id="KW-1185">Reference proteome</keyword>
<proteinExistence type="predicted"/>
<dbReference type="PROSITE" id="PS51257">
    <property type="entry name" value="PROKAR_LIPOPROTEIN"/>
    <property type="match status" value="1"/>
</dbReference>
<evidence type="ECO:0000256" key="1">
    <source>
        <dbReference type="SAM" id="Coils"/>
    </source>
</evidence>
<dbReference type="Proteomes" id="UP000789845">
    <property type="component" value="Unassembled WGS sequence"/>
</dbReference>
<feature type="coiled-coil region" evidence="1">
    <location>
        <begin position="63"/>
        <end position="120"/>
    </location>
</feature>
<gene>
    <name evidence="2" type="ORF">NEOCIP111885_00750</name>
</gene>
<organism evidence="2 3">
    <name type="scientific">Pseudoneobacillus rhizosphaerae</name>
    <dbReference type="NCBI Taxonomy" id="2880968"/>
    <lineage>
        <taxon>Bacteria</taxon>
        <taxon>Bacillati</taxon>
        <taxon>Bacillota</taxon>
        <taxon>Bacilli</taxon>
        <taxon>Bacillales</taxon>
        <taxon>Bacillaceae</taxon>
        <taxon>Pseudoneobacillus</taxon>
    </lineage>
</organism>
<comment type="caution">
    <text evidence="2">The sequence shown here is derived from an EMBL/GenBank/DDBJ whole genome shotgun (WGS) entry which is preliminary data.</text>
</comment>